<comment type="subcellular location">
    <subcellularLocation>
        <location evidence="1">Secreted</location>
    </subcellularLocation>
</comment>
<keyword evidence="2" id="KW-0964">Secreted</keyword>
<dbReference type="InterPro" id="IPR008965">
    <property type="entry name" value="CBM2/CBM3_carb-bd_dom_sf"/>
</dbReference>
<comment type="caution">
    <text evidence="8">The sequence shown here is derived from an EMBL/GenBank/DDBJ whole genome shotgun (WGS) entry which is preliminary data.</text>
</comment>
<feature type="compositionally biased region" description="Basic and acidic residues" evidence="6">
    <location>
        <begin position="254"/>
        <end position="263"/>
    </location>
</feature>
<feature type="signal peptide" evidence="7">
    <location>
        <begin position="1"/>
        <end position="25"/>
    </location>
</feature>
<feature type="region of interest" description="Disordered" evidence="6">
    <location>
        <begin position="416"/>
        <end position="480"/>
    </location>
</feature>
<evidence type="ECO:0000256" key="4">
    <source>
        <dbReference type="ARBA" id="ARBA00022837"/>
    </source>
</evidence>
<feature type="compositionally biased region" description="Basic and acidic residues" evidence="6">
    <location>
        <begin position="446"/>
        <end position="455"/>
    </location>
</feature>
<feature type="compositionally biased region" description="Basic and acidic residues" evidence="6">
    <location>
        <begin position="508"/>
        <end position="522"/>
    </location>
</feature>
<keyword evidence="9" id="KW-1185">Reference proteome</keyword>
<evidence type="ECO:0008006" key="10">
    <source>
        <dbReference type="Google" id="ProtNLM"/>
    </source>
</evidence>
<evidence type="ECO:0000256" key="3">
    <source>
        <dbReference type="ARBA" id="ARBA00022729"/>
    </source>
</evidence>
<keyword evidence="3 7" id="KW-0732">Signal</keyword>
<keyword evidence="4" id="KW-0106">Calcium</keyword>
<protein>
    <recommendedName>
        <fullName evidence="10">DUF3289 family protein</fullName>
    </recommendedName>
</protein>
<name>A0ABP6ME72_9ACTN</name>
<dbReference type="InterPro" id="IPR017483">
    <property type="entry name" value="CHP03034"/>
</dbReference>
<feature type="region of interest" description="Disordered" evidence="6">
    <location>
        <begin position="506"/>
        <end position="534"/>
    </location>
</feature>
<feature type="compositionally biased region" description="Basic and acidic residues" evidence="6">
    <location>
        <begin position="172"/>
        <end position="190"/>
    </location>
</feature>
<accession>A0ABP6ME72</accession>
<dbReference type="Proteomes" id="UP001501637">
    <property type="component" value="Unassembled WGS sequence"/>
</dbReference>
<dbReference type="Pfam" id="PF11692">
    <property type="entry name" value="DUF3289"/>
    <property type="match status" value="1"/>
</dbReference>
<evidence type="ECO:0000256" key="7">
    <source>
        <dbReference type="SAM" id="SignalP"/>
    </source>
</evidence>
<evidence type="ECO:0000256" key="2">
    <source>
        <dbReference type="ARBA" id="ARBA00022525"/>
    </source>
</evidence>
<feature type="chain" id="PRO_5046302391" description="DUF3289 family protein" evidence="7">
    <location>
        <begin position="26"/>
        <end position="809"/>
    </location>
</feature>
<proteinExistence type="predicted"/>
<dbReference type="SUPFAM" id="SSF49384">
    <property type="entry name" value="Carbohydrate-binding domain"/>
    <property type="match status" value="1"/>
</dbReference>
<reference evidence="9" key="1">
    <citation type="journal article" date="2019" name="Int. J. Syst. Evol. Microbiol.">
        <title>The Global Catalogue of Microorganisms (GCM) 10K type strain sequencing project: providing services to taxonomists for standard genome sequencing and annotation.</title>
        <authorList>
            <consortium name="The Broad Institute Genomics Platform"/>
            <consortium name="The Broad Institute Genome Sequencing Center for Infectious Disease"/>
            <person name="Wu L."/>
            <person name="Ma J."/>
        </authorList>
    </citation>
    <scope>NUCLEOTIDE SEQUENCE [LARGE SCALE GENOMIC DNA]</scope>
    <source>
        <strain evidence="9">JCM 9092</strain>
    </source>
</reference>
<evidence type="ECO:0000313" key="9">
    <source>
        <dbReference type="Proteomes" id="UP001501637"/>
    </source>
</evidence>
<dbReference type="EMBL" id="BAAAUG010000032">
    <property type="protein sequence ID" value="GAA3098188.1"/>
    <property type="molecule type" value="Genomic_DNA"/>
</dbReference>
<evidence type="ECO:0000256" key="1">
    <source>
        <dbReference type="ARBA" id="ARBA00004613"/>
    </source>
</evidence>
<keyword evidence="5" id="KW-0624">Polysaccharide degradation</keyword>
<dbReference type="InterPro" id="IPR053180">
    <property type="entry name" value="Ca-binding_acidic-repeat"/>
</dbReference>
<keyword evidence="5" id="KW-0119">Carbohydrate metabolism</keyword>
<evidence type="ECO:0000256" key="5">
    <source>
        <dbReference type="ARBA" id="ARBA00023326"/>
    </source>
</evidence>
<dbReference type="PANTHER" id="PTHR37467">
    <property type="entry name" value="EXPORTED CALCIUM-BINDING GLYCOPROTEIN-RELATED"/>
    <property type="match status" value="1"/>
</dbReference>
<evidence type="ECO:0000256" key="6">
    <source>
        <dbReference type="SAM" id="MobiDB-lite"/>
    </source>
</evidence>
<organism evidence="8 9">
    <name type="scientific">Streptomyces rectiviolaceus</name>
    <dbReference type="NCBI Taxonomy" id="332591"/>
    <lineage>
        <taxon>Bacteria</taxon>
        <taxon>Bacillati</taxon>
        <taxon>Actinomycetota</taxon>
        <taxon>Actinomycetes</taxon>
        <taxon>Kitasatosporales</taxon>
        <taxon>Streptomycetaceae</taxon>
        <taxon>Streptomyces</taxon>
    </lineage>
</organism>
<dbReference type="Gene3D" id="2.60.40.290">
    <property type="match status" value="1"/>
</dbReference>
<gene>
    <name evidence="8" type="ORF">GCM10010449_22010</name>
</gene>
<feature type="region of interest" description="Disordered" evidence="6">
    <location>
        <begin position="140"/>
        <end position="225"/>
    </location>
</feature>
<feature type="compositionally biased region" description="Low complexity" evidence="6">
    <location>
        <begin position="420"/>
        <end position="433"/>
    </location>
</feature>
<feature type="compositionally biased region" description="Acidic residues" evidence="6">
    <location>
        <begin position="209"/>
        <end position="221"/>
    </location>
</feature>
<dbReference type="InterPro" id="IPR059100">
    <property type="entry name" value="TSP3_bac"/>
</dbReference>
<sequence length="809" mass="87996">MYRRVTIPLSAVLLLLGGAIPSAIADGGGSPPGKTLYRDTEVKISYRKLGAGDPQQSKVPPAIREKTPEGSYFAQFQVENLSQHEINDWSLTFELPDRITATDAVRLDSGQGDRATFQSTPANKVIEPGETSTLWYSARPDGSAHTPTWANFAKDGASPTKDTDGDGLTDDIEQRAKLDPKAKDTDRDGLTDFVELGNRSDALKRDTDSDGVPDGQEDPDGDNITIQRELRFKTAAGNPDTDADDLADGKELAQHTDPVKADTDGDGVEDGQEGRIGSDPRTAESVFDVTRTADGGVTEASAVVDGLRPDQVQAFDITKLPAGQKQFPKSTPGYLGNGYQLSADGTSGRAKVSFAIDPKRTGPGIKPAVYRYDEESQRLVKVAAQRLDGNTITATAGDPAKYVVLDSRAFDKAVEQGSRTNATNATQDAQDAQQSKDSDNDGISDYDERQIRDGRILTGNGLPVGKLDPDDPDSDGDSVVDGKEIQVVTGKLSGAADQVYAKLASNPLKRDTDGDGKRDGADKQPMVAVPTDKLIHQSANREGHRKEADPSDVQVPLNPLVADDLTFNDYTYDELTDLSWQFYVASFTPESWMWGEFNSIMNAGKAGADYDHQQAVVDLYNGFRYGRDGQSAGTVTVDDNFDPARFQTVGSGTALSRAVAASPQEKQYIEKAEGIITRLLQDNRGDTAPFTVKDKLDQNLLYQEFNRTGLKYPVYDFSATDDNQRALSIAIHQFHGHTIQLKDYTVSGNTFSGKLVFHSYDHFGLDPDDEITTYGFIDWFTLQHYDRFDGKYTPPIAQADVEVPISGSF</sequence>
<dbReference type="Pfam" id="PF18884">
    <property type="entry name" value="TSP3_bac"/>
    <property type="match status" value="4"/>
</dbReference>
<evidence type="ECO:0000313" key="8">
    <source>
        <dbReference type="EMBL" id="GAA3098188.1"/>
    </source>
</evidence>
<feature type="compositionally biased region" description="Basic and acidic residues" evidence="6">
    <location>
        <begin position="272"/>
        <end position="282"/>
    </location>
</feature>
<dbReference type="PANTHER" id="PTHR37467:SF1">
    <property type="entry name" value="EXPORTED CALCIUM-BINDING GLYCOPROTEIN"/>
    <property type="match status" value="1"/>
</dbReference>
<dbReference type="InterPro" id="IPR012291">
    <property type="entry name" value="CBM2_carb-bd_dom_sf"/>
</dbReference>
<feature type="region of interest" description="Disordered" evidence="6">
    <location>
        <begin position="254"/>
        <end position="284"/>
    </location>
</feature>